<organism evidence="2 3">
    <name type="scientific">Cryptococcus gattii EJB2</name>
    <dbReference type="NCBI Taxonomy" id="1296103"/>
    <lineage>
        <taxon>Eukaryota</taxon>
        <taxon>Fungi</taxon>
        <taxon>Dikarya</taxon>
        <taxon>Basidiomycota</taxon>
        <taxon>Agaricomycotina</taxon>
        <taxon>Tremellomycetes</taxon>
        <taxon>Tremellales</taxon>
        <taxon>Cryptococcaceae</taxon>
        <taxon>Cryptococcus</taxon>
        <taxon>Cryptococcus gattii species complex</taxon>
    </lineage>
</organism>
<proteinExistence type="predicted"/>
<feature type="region of interest" description="Disordered" evidence="1">
    <location>
        <begin position="1"/>
        <end position="77"/>
    </location>
</feature>
<sequence length="133" mass="14951">MFMVITTAGDEETPPPSPSVKRKRKSKRWRTRPGGGLIDGIFFLQPRSPPDYQSSDECHGGPVPDHMSTGGYTKSHERQRCKSTSLYYYSERAQSADKEMVLVSNESIERRPKGAKLDGHRPSMSEVGFVFTI</sequence>
<dbReference type="EMBL" id="KN848690">
    <property type="protein sequence ID" value="KIR79094.1"/>
    <property type="molecule type" value="Genomic_DNA"/>
</dbReference>
<gene>
    <name evidence="2" type="ORF">I306_03847</name>
</gene>
<evidence type="ECO:0000313" key="2">
    <source>
        <dbReference type="EMBL" id="KIR79094.1"/>
    </source>
</evidence>
<keyword evidence="3" id="KW-1185">Reference proteome</keyword>
<evidence type="ECO:0000256" key="1">
    <source>
        <dbReference type="SAM" id="MobiDB-lite"/>
    </source>
</evidence>
<evidence type="ECO:0000313" key="3">
    <source>
        <dbReference type="Proteomes" id="UP000054272"/>
    </source>
</evidence>
<accession>A0ABR5BTW9</accession>
<reference evidence="2 3" key="1">
    <citation type="submission" date="2015-01" db="EMBL/GenBank/DDBJ databases">
        <title>The Genome Sequence of Cryptococcus gattii EJB2.</title>
        <authorList>
            <consortium name="The Broad Institute Genomics Platform"/>
            <person name="Cuomo C."/>
            <person name="Litvintseva A."/>
            <person name="Chen Y."/>
            <person name="Heitman J."/>
            <person name="Sun S."/>
            <person name="Springer D."/>
            <person name="Dromer F."/>
            <person name="Young S."/>
            <person name="Zeng Q."/>
            <person name="Gargeya S."/>
            <person name="Abouelleil A."/>
            <person name="Alvarado L."/>
            <person name="Chapman S.B."/>
            <person name="Gainer-Dewar J."/>
            <person name="Goldberg J."/>
            <person name="Griggs A."/>
            <person name="Gujja S."/>
            <person name="Hansen M."/>
            <person name="Howarth C."/>
            <person name="Imamovic A."/>
            <person name="Larimer J."/>
            <person name="Murphy C."/>
            <person name="Naylor J."/>
            <person name="Pearson M."/>
            <person name="Priest M."/>
            <person name="Roberts A."/>
            <person name="Saif S."/>
            <person name="Shea T."/>
            <person name="Sykes S."/>
            <person name="Wortman J."/>
            <person name="Nusbaum C."/>
            <person name="Birren B."/>
        </authorList>
    </citation>
    <scope>NUCLEOTIDE SEQUENCE [LARGE SCALE GENOMIC DNA]</scope>
    <source>
        <strain evidence="2 3">EJB2</strain>
    </source>
</reference>
<feature type="compositionally biased region" description="Basic residues" evidence="1">
    <location>
        <begin position="20"/>
        <end position="31"/>
    </location>
</feature>
<name>A0ABR5BTW9_9TREE</name>
<protein>
    <submittedName>
        <fullName evidence="2">Uncharacterized protein</fullName>
    </submittedName>
</protein>
<dbReference type="Proteomes" id="UP000054272">
    <property type="component" value="Unassembled WGS sequence"/>
</dbReference>